<accession>A0A429ZJX6</accession>
<protein>
    <recommendedName>
        <fullName evidence="1">Carrier domain-containing protein</fullName>
    </recommendedName>
</protein>
<dbReference type="Gene3D" id="1.10.1200.10">
    <property type="entry name" value="ACP-like"/>
    <property type="match status" value="1"/>
</dbReference>
<evidence type="ECO:0000259" key="1">
    <source>
        <dbReference type="PROSITE" id="PS50075"/>
    </source>
</evidence>
<dbReference type="AlphaFoldDB" id="A0A429ZJX6"/>
<dbReference type="EMBL" id="NGJU01000017">
    <property type="protein sequence ID" value="RST94010.1"/>
    <property type="molecule type" value="Genomic_DNA"/>
</dbReference>
<reference evidence="2 3" key="1">
    <citation type="submission" date="2017-05" db="EMBL/GenBank/DDBJ databases">
        <title>Vagococcus spp. assemblies.</title>
        <authorList>
            <person name="Gulvik C.A."/>
        </authorList>
    </citation>
    <scope>NUCLEOTIDE SEQUENCE [LARGE SCALE GENOMIC DNA]</scope>
    <source>
        <strain evidence="2 3">NCFB 2777</strain>
    </source>
</reference>
<evidence type="ECO:0000313" key="3">
    <source>
        <dbReference type="Proteomes" id="UP000287239"/>
    </source>
</evidence>
<dbReference type="OrthoDB" id="9810922at2"/>
<comment type="caution">
    <text evidence="2">The sequence shown here is derived from an EMBL/GenBank/DDBJ whole genome shotgun (WGS) entry which is preliminary data.</text>
</comment>
<dbReference type="SUPFAM" id="SSF47336">
    <property type="entry name" value="ACP-like"/>
    <property type="match status" value="1"/>
</dbReference>
<proteinExistence type="predicted"/>
<dbReference type="InterPro" id="IPR009081">
    <property type="entry name" value="PP-bd_ACP"/>
</dbReference>
<dbReference type="Pfam" id="PF00550">
    <property type="entry name" value="PP-binding"/>
    <property type="match status" value="1"/>
</dbReference>
<feature type="domain" description="Carrier" evidence="1">
    <location>
        <begin position="4"/>
        <end position="79"/>
    </location>
</feature>
<sequence length="83" mass="9448">MRWLLMTKDIKKIIAKVANVDVTIITDETELVADLELDSMDVLDIVTELEKTYPIDIPGEAMTEFFSVEDIQLCVNELMAKND</sequence>
<dbReference type="PROSITE" id="PS50075">
    <property type="entry name" value="CARRIER"/>
    <property type="match status" value="1"/>
</dbReference>
<dbReference type="InterPro" id="IPR036736">
    <property type="entry name" value="ACP-like_sf"/>
</dbReference>
<name>A0A429ZJX6_9ENTE</name>
<gene>
    <name evidence="2" type="ORF">CBF35_11185</name>
</gene>
<dbReference type="Proteomes" id="UP000287239">
    <property type="component" value="Unassembled WGS sequence"/>
</dbReference>
<evidence type="ECO:0000313" key="2">
    <source>
        <dbReference type="EMBL" id="RST94010.1"/>
    </source>
</evidence>
<keyword evidence="3" id="KW-1185">Reference proteome</keyword>
<organism evidence="2 3">
    <name type="scientific">Vagococcus salmoninarum</name>
    <dbReference type="NCBI Taxonomy" id="2739"/>
    <lineage>
        <taxon>Bacteria</taxon>
        <taxon>Bacillati</taxon>
        <taxon>Bacillota</taxon>
        <taxon>Bacilli</taxon>
        <taxon>Lactobacillales</taxon>
        <taxon>Enterococcaceae</taxon>
        <taxon>Vagococcus</taxon>
    </lineage>
</organism>